<gene>
    <name evidence="4" type="ORF">UX10_C0012G0030</name>
</gene>
<protein>
    <submittedName>
        <fullName evidence="4">30S ribosomal protein S17</fullName>
    </submittedName>
</protein>
<evidence type="ECO:0000256" key="3">
    <source>
        <dbReference type="ARBA" id="ARBA00023274"/>
    </source>
</evidence>
<accession>A0A0G1PPJ1</accession>
<dbReference type="PANTHER" id="PTHR10744">
    <property type="entry name" value="40S RIBOSOMAL PROTEIN S11 FAMILY MEMBER"/>
    <property type="match status" value="1"/>
</dbReference>
<evidence type="ECO:0000256" key="2">
    <source>
        <dbReference type="ARBA" id="ARBA00022980"/>
    </source>
</evidence>
<keyword evidence="2 4" id="KW-0689">Ribosomal protein</keyword>
<dbReference type="InterPro" id="IPR012340">
    <property type="entry name" value="NA-bd_OB-fold"/>
</dbReference>
<evidence type="ECO:0000256" key="1">
    <source>
        <dbReference type="ARBA" id="ARBA00010254"/>
    </source>
</evidence>
<name>A0A0G1PPJ1_9BACT</name>
<proteinExistence type="inferred from homology"/>
<dbReference type="AlphaFoldDB" id="A0A0G1PPJ1"/>
<dbReference type="Pfam" id="PF00366">
    <property type="entry name" value="Ribosomal_S17"/>
    <property type="match status" value="1"/>
</dbReference>
<evidence type="ECO:0000313" key="5">
    <source>
        <dbReference type="Proteomes" id="UP000033999"/>
    </source>
</evidence>
<dbReference type="NCBIfam" id="NF004123">
    <property type="entry name" value="PRK05610.1"/>
    <property type="match status" value="1"/>
</dbReference>
<reference evidence="4 5" key="1">
    <citation type="journal article" date="2015" name="Nature">
        <title>rRNA introns, odd ribosomes, and small enigmatic genomes across a large radiation of phyla.</title>
        <authorList>
            <person name="Brown C.T."/>
            <person name="Hug L.A."/>
            <person name="Thomas B.C."/>
            <person name="Sharon I."/>
            <person name="Castelle C.J."/>
            <person name="Singh A."/>
            <person name="Wilkins M.J."/>
            <person name="Williams K.H."/>
            <person name="Banfield J.F."/>
        </authorList>
    </citation>
    <scope>NUCLEOTIDE SEQUENCE [LARGE SCALE GENOMIC DNA]</scope>
</reference>
<dbReference type="GO" id="GO:0006412">
    <property type="term" value="P:translation"/>
    <property type="evidence" value="ECO:0007669"/>
    <property type="project" value="InterPro"/>
</dbReference>
<dbReference type="GO" id="GO:0003735">
    <property type="term" value="F:structural constituent of ribosome"/>
    <property type="evidence" value="ECO:0007669"/>
    <property type="project" value="InterPro"/>
</dbReference>
<dbReference type="Proteomes" id="UP000033999">
    <property type="component" value="Unassembled WGS sequence"/>
</dbReference>
<dbReference type="GO" id="GO:0022627">
    <property type="term" value="C:cytosolic small ribosomal subunit"/>
    <property type="evidence" value="ECO:0007669"/>
    <property type="project" value="TreeGrafter"/>
</dbReference>
<dbReference type="Gene3D" id="2.40.50.140">
    <property type="entry name" value="Nucleic acid-binding proteins"/>
    <property type="match status" value="1"/>
</dbReference>
<dbReference type="PANTHER" id="PTHR10744:SF1">
    <property type="entry name" value="SMALL RIBOSOMAL SUBUNIT PROTEIN US17M"/>
    <property type="match status" value="1"/>
</dbReference>
<dbReference type="PATRIC" id="fig|1619041.3.peg.427"/>
<comment type="caution">
    <text evidence="4">The sequence shown here is derived from an EMBL/GenBank/DDBJ whole genome shotgun (WGS) entry which is preliminary data.</text>
</comment>
<comment type="similarity">
    <text evidence="1">Belongs to the universal ribosomal protein uS17 family.</text>
</comment>
<dbReference type="PRINTS" id="PR00973">
    <property type="entry name" value="RIBOSOMALS17"/>
</dbReference>
<dbReference type="InterPro" id="IPR000266">
    <property type="entry name" value="Ribosomal_uS17"/>
</dbReference>
<dbReference type="EMBL" id="LCKX01000012">
    <property type="protein sequence ID" value="KKU07348.1"/>
    <property type="molecule type" value="Genomic_DNA"/>
</dbReference>
<organism evidence="4 5">
    <name type="scientific">Candidatus Magasanikbacteria bacterium GW2011_GWA2_45_39</name>
    <dbReference type="NCBI Taxonomy" id="1619041"/>
    <lineage>
        <taxon>Bacteria</taxon>
        <taxon>Candidatus Magasanikiibacteriota</taxon>
    </lineage>
</organism>
<sequence length="83" mass="9890">MQERKNVQHKVFTGIVTSAKMPKTLVVKVEKVKKHPKYLKFYTVHSKFKVHYTSGTYAHGDKVSFIECRPLSKDKRWRIFKKH</sequence>
<evidence type="ECO:0000313" key="4">
    <source>
        <dbReference type="EMBL" id="KKU07348.1"/>
    </source>
</evidence>
<dbReference type="SUPFAM" id="SSF50249">
    <property type="entry name" value="Nucleic acid-binding proteins"/>
    <property type="match status" value="1"/>
</dbReference>
<dbReference type="CDD" id="cd00364">
    <property type="entry name" value="Ribosomal_uS17"/>
    <property type="match status" value="1"/>
</dbReference>
<keyword evidence="3" id="KW-0687">Ribonucleoprotein</keyword>